<protein>
    <submittedName>
        <fullName evidence="7">Acyl-N-acyltransferase</fullName>
    </submittedName>
</protein>
<name>A0A286UDN9_9AGAM</name>
<dbReference type="Pfam" id="PF00583">
    <property type="entry name" value="Acetyltransf_1"/>
    <property type="match status" value="1"/>
</dbReference>
<evidence type="ECO:0000259" key="6">
    <source>
        <dbReference type="PROSITE" id="PS51186"/>
    </source>
</evidence>
<reference evidence="7 8" key="1">
    <citation type="journal article" date="2017" name="Mol. Ecol.">
        <title>Comparative and population genomic landscape of Phellinus noxius: A hypervariable fungus causing root rot in trees.</title>
        <authorList>
            <person name="Chung C.L."/>
            <person name="Lee T.J."/>
            <person name="Akiba M."/>
            <person name="Lee H.H."/>
            <person name="Kuo T.H."/>
            <person name="Liu D."/>
            <person name="Ke H.M."/>
            <person name="Yokoi T."/>
            <person name="Roa M.B."/>
            <person name="Lu M.J."/>
            <person name="Chang Y.Y."/>
            <person name="Ann P.J."/>
            <person name="Tsai J.N."/>
            <person name="Chen C.Y."/>
            <person name="Tzean S.S."/>
            <person name="Ota Y."/>
            <person name="Hattori T."/>
            <person name="Sahashi N."/>
            <person name="Liou R.F."/>
            <person name="Kikuchi T."/>
            <person name="Tsai I.J."/>
        </authorList>
    </citation>
    <scope>NUCLEOTIDE SEQUENCE [LARGE SCALE GENOMIC DNA]</scope>
    <source>
        <strain evidence="7 8">FFPRI411160</strain>
    </source>
</reference>
<comment type="caution">
    <text evidence="7">The sequence shown here is derived from an EMBL/GenBank/DDBJ whole genome shotgun (WGS) entry which is preliminary data.</text>
</comment>
<dbReference type="Pfam" id="PF04421">
    <property type="entry name" value="Mss4"/>
    <property type="match status" value="1"/>
</dbReference>
<dbReference type="InterPro" id="IPR016181">
    <property type="entry name" value="Acyl_CoA_acyltransferase"/>
</dbReference>
<dbReference type="GO" id="GO:0015031">
    <property type="term" value="P:protein transport"/>
    <property type="evidence" value="ECO:0007669"/>
    <property type="project" value="UniProtKB-KW"/>
</dbReference>
<keyword evidence="3" id="KW-0808">Transferase</keyword>
<keyword evidence="4" id="KW-0653">Protein transport</keyword>
<evidence type="ECO:0000313" key="8">
    <source>
        <dbReference type="Proteomes" id="UP000217199"/>
    </source>
</evidence>
<keyword evidence="5" id="KW-0012">Acyltransferase</keyword>
<dbReference type="SUPFAM" id="SSF51316">
    <property type="entry name" value="Mss4-like"/>
    <property type="match status" value="1"/>
</dbReference>
<evidence type="ECO:0000313" key="7">
    <source>
        <dbReference type="EMBL" id="PAV17742.1"/>
    </source>
</evidence>
<keyword evidence="1" id="KW-0813">Transport</keyword>
<dbReference type="PANTHER" id="PTHR10908">
    <property type="entry name" value="SEROTONIN N-ACETYLTRANSFERASE"/>
    <property type="match status" value="1"/>
</dbReference>
<dbReference type="GO" id="GO:0005085">
    <property type="term" value="F:guanyl-nucleotide exchange factor activity"/>
    <property type="evidence" value="ECO:0007669"/>
    <property type="project" value="UniProtKB-KW"/>
</dbReference>
<dbReference type="EMBL" id="NBII01000006">
    <property type="protein sequence ID" value="PAV17742.1"/>
    <property type="molecule type" value="Genomic_DNA"/>
</dbReference>
<dbReference type="PROSITE" id="PS51186">
    <property type="entry name" value="GNAT"/>
    <property type="match status" value="1"/>
</dbReference>
<evidence type="ECO:0000256" key="5">
    <source>
        <dbReference type="ARBA" id="ARBA00023315"/>
    </source>
</evidence>
<dbReference type="InterPro" id="IPR051635">
    <property type="entry name" value="SNAT-like"/>
</dbReference>
<dbReference type="InterPro" id="IPR011323">
    <property type="entry name" value="Mss4/transl-control_tumour"/>
</dbReference>
<dbReference type="OrthoDB" id="30840at2759"/>
<keyword evidence="8" id="KW-1185">Reference proteome</keyword>
<dbReference type="CDD" id="cd04301">
    <property type="entry name" value="NAT_SF"/>
    <property type="match status" value="1"/>
</dbReference>
<dbReference type="PANTHER" id="PTHR10908:SF0">
    <property type="entry name" value="SEROTONIN N-ACETYLTRANSFERASE"/>
    <property type="match status" value="1"/>
</dbReference>
<keyword evidence="2" id="KW-0344">Guanine-nucleotide releasing factor</keyword>
<gene>
    <name evidence="7" type="ORF">PNOK_0622800</name>
</gene>
<dbReference type="Gene3D" id="3.40.630.30">
    <property type="match status" value="1"/>
</dbReference>
<accession>A0A286UDN9</accession>
<evidence type="ECO:0000256" key="2">
    <source>
        <dbReference type="ARBA" id="ARBA00022658"/>
    </source>
</evidence>
<dbReference type="Gene3D" id="2.170.150.10">
    <property type="entry name" value="Metal Binding Protein, Guanine Nucleotide Exchange Factor, Chain A"/>
    <property type="match status" value="1"/>
</dbReference>
<organism evidence="7 8">
    <name type="scientific">Pyrrhoderma noxium</name>
    <dbReference type="NCBI Taxonomy" id="2282107"/>
    <lineage>
        <taxon>Eukaryota</taxon>
        <taxon>Fungi</taxon>
        <taxon>Dikarya</taxon>
        <taxon>Basidiomycota</taxon>
        <taxon>Agaricomycotina</taxon>
        <taxon>Agaricomycetes</taxon>
        <taxon>Hymenochaetales</taxon>
        <taxon>Hymenochaetaceae</taxon>
        <taxon>Pyrrhoderma</taxon>
    </lineage>
</organism>
<dbReference type="InterPro" id="IPR000182">
    <property type="entry name" value="GNAT_dom"/>
</dbReference>
<dbReference type="STRING" id="2282107.A0A286UDN9"/>
<dbReference type="SUPFAM" id="SSF55729">
    <property type="entry name" value="Acyl-CoA N-acyltransferases (Nat)"/>
    <property type="match status" value="1"/>
</dbReference>
<dbReference type="GO" id="GO:0004059">
    <property type="term" value="F:aralkylamine N-acetyltransferase activity"/>
    <property type="evidence" value="ECO:0007669"/>
    <property type="project" value="TreeGrafter"/>
</dbReference>
<feature type="domain" description="N-acetyltransferase" evidence="6">
    <location>
        <begin position="13"/>
        <end position="180"/>
    </location>
</feature>
<dbReference type="AlphaFoldDB" id="A0A286UDN9"/>
<evidence type="ECO:0000256" key="4">
    <source>
        <dbReference type="ARBA" id="ARBA00022927"/>
    </source>
</evidence>
<dbReference type="InParanoid" id="A0A286UDN9"/>
<proteinExistence type="predicted"/>
<evidence type="ECO:0000256" key="1">
    <source>
        <dbReference type="ARBA" id="ARBA00022448"/>
    </source>
</evidence>
<dbReference type="Proteomes" id="UP000217199">
    <property type="component" value="Unassembled WGS sequence"/>
</dbReference>
<dbReference type="GO" id="GO:0007264">
    <property type="term" value="P:small GTPase-mediated signal transduction"/>
    <property type="evidence" value="ECO:0007669"/>
    <property type="project" value="InterPro"/>
</dbReference>
<evidence type="ECO:0000256" key="3">
    <source>
        <dbReference type="ARBA" id="ARBA00022679"/>
    </source>
</evidence>
<dbReference type="PROSITE" id="PS51796">
    <property type="entry name" value="MSS4"/>
    <property type="match status" value="1"/>
</dbReference>
<dbReference type="GO" id="GO:0005737">
    <property type="term" value="C:cytoplasm"/>
    <property type="evidence" value="ECO:0007669"/>
    <property type="project" value="TreeGrafter"/>
</dbReference>
<dbReference type="InterPro" id="IPR007515">
    <property type="entry name" value="Mss4"/>
</dbReference>
<dbReference type="InterPro" id="IPR011057">
    <property type="entry name" value="Mss4-like_sf"/>
</dbReference>
<sequence>MSRNATASPPANSYFDLVSEKDIIAAHTIEASVYAEDEAASLEQFKERQSQAPTLFLGLFIPGQTETSTRVLLGYVCATLTTGPVVTEESMKKHEERGEYVAIHSVAVSKSYQRQGIASALLKEYIDRLRAAQKYKALVLICREKLVPLYSAFGFELKGDSAVTHGAGTWKDMRLELTAPTQESSSSIPPGLLEALRAPRTRPVGTRLGSGIQIDDVLSLGSNKYDLLCPRVGCGSVILKSGVAKLVDKNISDKELIANLSQPGSPLEPLPTDHPSQCWLIGPNQMAFENIGFSRPVNAQQSSRPLKLLSCADCDLGPLGWCFGGDNQFWLVPNRISYRKV</sequence>